<reference evidence="18" key="1">
    <citation type="submission" date="2020-10" db="EMBL/GenBank/DDBJ databases">
        <authorList>
            <person name="Gilroy R."/>
        </authorList>
    </citation>
    <scope>NUCLEOTIDE SEQUENCE</scope>
    <source>
        <strain evidence="18">ChiHecec2B26-709</strain>
    </source>
</reference>
<evidence type="ECO:0000256" key="2">
    <source>
        <dbReference type="ARBA" id="ARBA00004811"/>
    </source>
</evidence>
<proteinExistence type="inferred from homology"/>
<comment type="caution">
    <text evidence="16">Lacks conserved residue(s) required for the propagation of feature annotation.</text>
</comment>
<comment type="cofactor">
    <cofactor evidence="1">
        <name>Zn(2+)</name>
        <dbReference type="ChEBI" id="CHEBI:29105"/>
    </cofactor>
</comment>
<keyword evidence="6" id="KW-0479">Metal-binding</keyword>
<dbReference type="GO" id="GO:0016301">
    <property type="term" value="F:kinase activity"/>
    <property type="evidence" value="ECO:0007669"/>
    <property type="project" value="UniProtKB-KW"/>
</dbReference>
<feature type="binding site" evidence="16">
    <location>
        <position position="574"/>
    </location>
    <ligand>
        <name>3-phosphoshikimate</name>
        <dbReference type="ChEBI" id="CHEBI:145989"/>
    </ligand>
</feature>
<feature type="binding site" evidence="16">
    <location>
        <position position="237"/>
    </location>
    <ligand>
        <name>3-phosphoshikimate</name>
        <dbReference type="ChEBI" id="CHEBI:145989"/>
    </ligand>
</feature>
<name>A0A9D1GLM1_9BACT</name>
<dbReference type="CDD" id="cd01556">
    <property type="entry name" value="EPSP_synthase"/>
    <property type="match status" value="1"/>
</dbReference>
<feature type="binding site" evidence="16">
    <location>
        <position position="390"/>
    </location>
    <ligand>
        <name>3-phosphoshikimate</name>
        <dbReference type="ChEBI" id="CHEBI:145989"/>
    </ligand>
</feature>
<keyword evidence="4 16" id="KW-0028">Amino-acid biosynthesis</keyword>
<keyword evidence="7" id="KW-0547">Nucleotide-binding</keyword>
<feature type="binding site" evidence="16">
    <location>
        <position position="310"/>
    </location>
    <ligand>
        <name>phosphoenolpyruvate</name>
        <dbReference type="ChEBI" id="CHEBI:58702"/>
    </ligand>
</feature>
<dbReference type="PANTHER" id="PTHR21090">
    <property type="entry name" value="AROM/DEHYDROQUINATE SYNTHASE"/>
    <property type="match status" value="1"/>
</dbReference>
<evidence type="ECO:0000256" key="16">
    <source>
        <dbReference type="HAMAP-Rule" id="MF_00210"/>
    </source>
</evidence>
<feature type="binding site" evidence="16">
    <location>
        <position position="390"/>
    </location>
    <ligand>
        <name>phosphoenolpyruvate</name>
        <dbReference type="ChEBI" id="CHEBI:58702"/>
    </ligand>
</feature>
<dbReference type="Pfam" id="PF00275">
    <property type="entry name" value="EPSP_synthase"/>
    <property type="match status" value="1"/>
</dbReference>
<evidence type="ECO:0000256" key="4">
    <source>
        <dbReference type="ARBA" id="ARBA00022605"/>
    </source>
</evidence>
<dbReference type="AlphaFoldDB" id="A0A9D1GLM1"/>
<evidence type="ECO:0000256" key="3">
    <source>
        <dbReference type="ARBA" id="ARBA00009948"/>
    </source>
</evidence>
<dbReference type="SUPFAM" id="SSF55205">
    <property type="entry name" value="EPT/RTPC-like"/>
    <property type="match status" value="1"/>
</dbReference>
<dbReference type="GO" id="GO:0009423">
    <property type="term" value="P:chorismate biosynthetic process"/>
    <property type="evidence" value="ECO:0007669"/>
    <property type="project" value="UniProtKB-UniRule"/>
</dbReference>
<dbReference type="Gene3D" id="3.65.10.10">
    <property type="entry name" value="Enolpyruvate transferase domain"/>
    <property type="match status" value="2"/>
</dbReference>
<dbReference type="EC" id="2.5.1.19" evidence="16"/>
<keyword evidence="14" id="KW-0456">Lyase</keyword>
<feature type="binding site" evidence="16">
    <location>
        <position position="389"/>
    </location>
    <ligand>
        <name>3-phosphoshikimate</name>
        <dbReference type="ChEBI" id="CHEBI:145989"/>
    </ligand>
</feature>
<comment type="caution">
    <text evidence="18">The sequence shown here is derived from an EMBL/GenBank/DDBJ whole genome shotgun (WGS) entry which is preliminary data.</text>
</comment>
<comment type="subunit">
    <text evidence="16">Monomer.</text>
</comment>
<keyword evidence="8" id="KW-0418">Kinase</keyword>
<sequence length="668" mass="71351">MICTSIQNRNYGELLDILASPEIEMAEIRLDSCTLADDEIEDIFGNSDKPLIATCRISGTLGAAECERRLRLAAEAGARFADLEIEAPAEISKNFQKFCRKSGTEIIRSYHNFESTPDIEVLQKALARCFRYGADIAKIVCFCNSPEDAGRIESLYSIVLEDVPSLQGRLVAFGMGENGRDSRFECLKRGAPFSFAALNAAEATAPGQWTTAEMSERIYGKRFSYTAGGLRMPASKSFAQRAIIAAALADGTSRLGGYSPCGDSEAAIEAAKSIGAEVRREDGGRILVISGMNAAACGISVSSIDVGESGLLTRMMIPIIAASGPGDCSVTGKGTLLRRPLNSASDIMAAFGVLLANAGEHRGKEIFVPLEIKGKLIPGSADVPGSGGSQLISGLLMALPLCTKDSFLRISEPRSIPYMYMTLDVLRHFGISTRSEMEGDAELLEATDWSGCNGISFKIRGGQKYRAADFEIEGDWSAAANFLVAGAIFGSVEIRGLDTKSLQADLTILDILVEAGASVSQIDEDMTLCVRKAPLEAFEMDLNNAPDLFPISAVLAAFCAGESRIAGAGRLSSKESDRAAAILEMLHQMGVEAEIEGDILSICGETLTSRICSGRLLNGGEYSSRHDHRMAMALKVASMAAKSPIVIDDEACVGKSFPEFFKLFSTQP</sequence>
<dbReference type="EMBL" id="DVLC01000001">
    <property type="protein sequence ID" value="HIT46228.1"/>
    <property type="molecule type" value="Genomic_DNA"/>
</dbReference>
<evidence type="ECO:0000256" key="15">
    <source>
        <dbReference type="ARBA" id="ARBA00044633"/>
    </source>
</evidence>
<evidence type="ECO:0000256" key="12">
    <source>
        <dbReference type="ARBA" id="ARBA00023002"/>
    </source>
</evidence>
<comment type="similarity">
    <text evidence="3 16">Belongs to the EPSP synthase family.</text>
</comment>
<evidence type="ECO:0000256" key="10">
    <source>
        <dbReference type="ARBA" id="ARBA00022840"/>
    </source>
</evidence>
<comment type="pathway">
    <text evidence="2 16">Metabolic intermediate biosynthesis; chorismate biosynthesis; chorismate from D-erythrose 4-phosphate and phosphoenolpyruvate: step 6/7.</text>
</comment>
<evidence type="ECO:0000256" key="5">
    <source>
        <dbReference type="ARBA" id="ARBA00022679"/>
    </source>
</evidence>
<dbReference type="InterPro" id="IPR018508">
    <property type="entry name" value="3-dehydroquinate_DH_AS"/>
</dbReference>
<evidence type="ECO:0000256" key="14">
    <source>
        <dbReference type="ARBA" id="ARBA00023239"/>
    </source>
</evidence>
<keyword evidence="10" id="KW-0067">ATP-binding</keyword>
<dbReference type="HAMAP" id="MF_00210">
    <property type="entry name" value="EPSP_synth"/>
    <property type="match status" value="1"/>
</dbReference>
<feature type="binding site" evidence="16">
    <location>
        <position position="236"/>
    </location>
    <ligand>
        <name>3-phosphoshikimate</name>
        <dbReference type="ChEBI" id="CHEBI:145989"/>
    </ligand>
</feature>
<dbReference type="InterPro" id="IPR001986">
    <property type="entry name" value="Enolpyruvate_Tfrase_dom"/>
</dbReference>
<keyword evidence="9" id="KW-0862">Zinc</keyword>
<dbReference type="GO" id="GO:0005737">
    <property type="term" value="C:cytoplasm"/>
    <property type="evidence" value="ECO:0007669"/>
    <property type="project" value="UniProtKB-SubCell"/>
</dbReference>
<dbReference type="PANTHER" id="PTHR21090:SF5">
    <property type="entry name" value="PENTAFUNCTIONAL AROM POLYPEPTIDE"/>
    <property type="match status" value="1"/>
</dbReference>
<dbReference type="InterPro" id="IPR006264">
    <property type="entry name" value="EPSP_synthase"/>
</dbReference>
<dbReference type="CDD" id="cd00502">
    <property type="entry name" value="DHQase_I"/>
    <property type="match status" value="1"/>
</dbReference>
<dbReference type="NCBIfam" id="TIGR01356">
    <property type="entry name" value="aroA"/>
    <property type="match status" value="1"/>
</dbReference>
<keyword evidence="5 16" id="KW-0808">Transferase</keyword>
<evidence type="ECO:0000256" key="7">
    <source>
        <dbReference type="ARBA" id="ARBA00022741"/>
    </source>
</evidence>
<evidence type="ECO:0000256" key="6">
    <source>
        <dbReference type="ARBA" id="ARBA00022723"/>
    </source>
</evidence>
<feature type="binding site" evidence="16">
    <location>
        <position position="629"/>
    </location>
    <ligand>
        <name>phosphoenolpyruvate</name>
        <dbReference type="ChEBI" id="CHEBI:58702"/>
    </ligand>
</feature>
<comment type="subcellular location">
    <subcellularLocation>
        <location evidence="16">Cytoplasm</location>
    </subcellularLocation>
</comment>
<dbReference type="SUPFAM" id="SSF51569">
    <property type="entry name" value="Aldolase"/>
    <property type="match status" value="1"/>
</dbReference>
<dbReference type="InterPro" id="IPR013792">
    <property type="entry name" value="RNA3'P_cycl/enolpyr_Trfase_a/b"/>
</dbReference>
<feature type="active site" description="Proton acceptor" evidence="16">
    <location>
        <position position="547"/>
    </location>
</feature>
<evidence type="ECO:0000259" key="17">
    <source>
        <dbReference type="Pfam" id="PF00275"/>
    </source>
</evidence>
<evidence type="ECO:0000256" key="9">
    <source>
        <dbReference type="ARBA" id="ARBA00022833"/>
    </source>
</evidence>
<feature type="binding site" evidence="16">
    <location>
        <position position="578"/>
    </location>
    <ligand>
        <name>phosphoenolpyruvate</name>
        <dbReference type="ChEBI" id="CHEBI:58702"/>
    </ligand>
</feature>
<keyword evidence="13 16" id="KW-0057">Aromatic amino acid biosynthesis</keyword>
<dbReference type="InterPro" id="IPR001381">
    <property type="entry name" value="DHquinase_I"/>
</dbReference>
<dbReference type="GO" id="GO:0003866">
    <property type="term" value="F:3-phosphoshikimate 1-carboxyvinyltransferase activity"/>
    <property type="evidence" value="ECO:0007669"/>
    <property type="project" value="UniProtKB-UniRule"/>
</dbReference>
<protein>
    <recommendedName>
        <fullName evidence="16">3-phosphoshikimate 1-carboxyvinyltransferase</fullName>
        <ecNumber evidence="16">2.5.1.19</ecNumber>
    </recommendedName>
    <alternativeName>
        <fullName evidence="16">5-enolpyruvylshikimate-3-phosphate synthase</fullName>
        <shortName evidence="16">EPSP synthase</shortName>
        <shortName evidence="16">EPSPS</shortName>
    </alternativeName>
</protein>
<dbReference type="Gene3D" id="3.20.20.70">
    <property type="entry name" value="Aldolase class I"/>
    <property type="match status" value="1"/>
</dbReference>
<organism evidence="18 19">
    <name type="scientific">Candidatus Cryptobacteroides merdipullorum</name>
    <dbReference type="NCBI Taxonomy" id="2840771"/>
    <lineage>
        <taxon>Bacteria</taxon>
        <taxon>Pseudomonadati</taxon>
        <taxon>Bacteroidota</taxon>
        <taxon>Bacteroidia</taxon>
        <taxon>Bacteroidales</taxon>
        <taxon>Candidatus Cryptobacteroides</taxon>
    </lineage>
</organism>
<feature type="domain" description="Enolpyruvate transferase" evidence="17">
    <location>
        <begin position="227"/>
        <end position="662"/>
    </location>
</feature>
<dbReference type="GO" id="GO:0016491">
    <property type="term" value="F:oxidoreductase activity"/>
    <property type="evidence" value="ECO:0007669"/>
    <property type="project" value="UniProtKB-KW"/>
</dbReference>
<feature type="binding site" evidence="16">
    <location>
        <position position="655"/>
    </location>
    <ligand>
        <name>phosphoenolpyruvate</name>
        <dbReference type="ChEBI" id="CHEBI:58702"/>
    </ligand>
</feature>
<evidence type="ECO:0000256" key="1">
    <source>
        <dbReference type="ARBA" id="ARBA00001947"/>
    </source>
</evidence>
<dbReference type="GO" id="GO:0003855">
    <property type="term" value="F:3-dehydroquinate dehydratase activity"/>
    <property type="evidence" value="ECO:0007669"/>
    <property type="project" value="InterPro"/>
</dbReference>
<feature type="binding site" evidence="16">
    <location>
        <position position="241"/>
    </location>
    <ligand>
        <name>3-phosphoshikimate</name>
        <dbReference type="ChEBI" id="CHEBI:145989"/>
    </ligand>
</feature>
<dbReference type="GO" id="GO:0005524">
    <property type="term" value="F:ATP binding"/>
    <property type="evidence" value="ECO:0007669"/>
    <property type="project" value="UniProtKB-KW"/>
</dbReference>
<dbReference type="PROSITE" id="PS01028">
    <property type="entry name" value="DEHYDROQUINASE_I"/>
    <property type="match status" value="1"/>
</dbReference>
<accession>A0A9D1GLM1</accession>
<evidence type="ECO:0000313" key="18">
    <source>
        <dbReference type="EMBL" id="HIT46228.1"/>
    </source>
</evidence>
<dbReference type="GO" id="GO:0046872">
    <property type="term" value="F:metal ion binding"/>
    <property type="evidence" value="ECO:0007669"/>
    <property type="project" value="UniProtKB-KW"/>
</dbReference>
<feature type="binding site" evidence="16">
    <location>
        <position position="236"/>
    </location>
    <ligand>
        <name>phosphoenolpyruvate</name>
        <dbReference type="ChEBI" id="CHEBI:58702"/>
    </ligand>
</feature>
<dbReference type="GO" id="GO:0008652">
    <property type="term" value="P:amino acid biosynthetic process"/>
    <property type="evidence" value="ECO:0007669"/>
    <property type="project" value="UniProtKB-KW"/>
</dbReference>
<keyword evidence="16" id="KW-0963">Cytoplasm</keyword>
<feature type="binding site" evidence="16">
    <location>
        <position position="547"/>
    </location>
    <ligand>
        <name>3-phosphoshikimate</name>
        <dbReference type="ChEBI" id="CHEBI:145989"/>
    </ligand>
</feature>
<evidence type="ECO:0000256" key="13">
    <source>
        <dbReference type="ARBA" id="ARBA00023141"/>
    </source>
</evidence>
<dbReference type="GO" id="GO:0009073">
    <property type="term" value="P:aromatic amino acid family biosynthetic process"/>
    <property type="evidence" value="ECO:0007669"/>
    <property type="project" value="UniProtKB-KW"/>
</dbReference>
<evidence type="ECO:0000256" key="11">
    <source>
        <dbReference type="ARBA" id="ARBA00022857"/>
    </source>
</evidence>
<gene>
    <name evidence="16 18" type="primary">aroA</name>
    <name evidence="18" type="ORF">IAC35_00025</name>
</gene>
<comment type="catalytic activity">
    <reaction evidence="15">
        <text>3-phosphoshikimate + phosphoenolpyruvate = 5-O-(1-carboxyvinyl)-3-phosphoshikimate + phosphate</text>
        <dbReference type="Rhea" id="RHEA:21256"/>
        <dbReference type="ChEBI" id="CHEBI:43474"/>
        <dbReference type="ChEBI" id="CHEBI:57701"/>
        <dbReference type="ChEBI" id="CHEBI:58702"/>
        <dbReference type="ChEBI" id="CHEBI:145989"/>
        <dbReference type="EC" id="2.5.1.19"/>
    </reaction>
    <physiologicalReaction direction="left-to-right" evidence="15">
        <dbReference type="Rhea" id="RHEA:21257"/>
    </physiologicalReaction>
</comment>
<keyword evidence="11" id="KW-0521">NADP</keyword>
<dbReference type="InterPro" id="IPR013785">
    <property type="entry name" value="Aldolase_TIM"/>
</dbReference>
<feature type="binding site" evidence="16">
    <location>
        <position position="339"/>
    </location>
    <ligand>
        <name>phosphoenolpyruvate</name>
        <dbReference type="ChEBI" id="CHEBI:58702"/>
    </ligand>
</feature>
<dbReference type="InterPro" id="IPR036968">
    <property type="entry name" value="Enolpyruvate_Tfrase_sf"/>
</dbReference>
<comment type="function">
    <text evidence="16">Catalyzes the transfer of the enolpyruvyl moiety of phosphoenolpyruvate (PEP) to the 5-hydroxyl of shikimate-3-phosphate (S3P) to produce enolpyruvyl shikimate-3-phosphate and inorganic phosphate.</text>
</comment>
<dbReference type="Proteomes" id="UP000886881">
    <property type="component" value="Unassembled WGS sequence"/>
</dbReference>
<keyword evidence="12" id="KW-0560">Oxidoreductase</keyword>
<evidence type="ECO:0000256" key="8">
    <source>
        <dbReference type="ARBA" id="ARBA00022777"/>
    </source>
</evidence>
<evidence type="ECO:0000313" key="19">
    <source>
        <dbReference type="Proteomes" id="UP000886881"/>
    </source>
</evidence>
<reference evidence="18" key="2">
    <citation type="journal article" date="2021" name="PeerJ">
        <title>Extensive microbial diversity within the chicken gut microbiome revealed by metagenomics and culture.</title>
        <authorList>
            <person name="Gilroy R."/>
            <person name="Ravi A."/>
            <person name="Getino M."/>
            <person name="Pursley I."/>
            <person name="Horton D.L."/>
            <person name="Alikhan N.F."/>
            <person name="Baker D."/>
            <person name="Gharbi K."/>
            <person name="Hall N."/>
            <person name="Watson M."/>
            <person name="Adriaenssens E.M."/>
            <person name="Foster-Nyarko E."/>
            <person name="Jarju S."/>
            <person name="Secka A."/>
            <person name="Antonio M."/>
            <person name="Oren A."/>
            <person name="Chaudhuri R.R."/>
            <person name="La Ragione R."/>
            <person name="Hildebrand F."/>
            <person name="Pallen M.J."/>
        </authorList>
    </citation>
    <scope>NUCLEOTIDE SEQUENCE</scope>
    <source>
        <strain evidence="18">ChiHecec2B26-709</strain>
    </source>
</reference>
<dbReference type="Pfam" id="PF01487">
    <property type="entry name" value="DHquinase_I"/>
    <property type="match status" value="1"/>
</dbReference>